<evidence type="ECO:0000256" key="1">
    <source>
        <dbReference type="SAM" id="MobiDB-lite"/>
    </source>
</evidence>
<keyword evidence="4" id="KW-1185">Reference proteome</keyword>
<accession>A0A6A4IDW4</accession>
<dbReference type="AlphaFoldDB" id="A0A6A4IDW4"/>
<dbReference type="InterPro" id="IPR036397">
    <property type="entry name" value="RNaseH_sf"/>
</dbReference>
<feature type="domain" description="RNase H type-1" evidence="2">
    <location>
        <begin position="1"/>
        <end position="28"/>
    </location>
</feature>
<proteinExistence type="predicted"/>
<feature type="non-terminal residue" evidence="3">
    <location>
        <position position="1"/>
    </location>
</feature>
<dbReference type="SUPFAM" id="SSF53098">
    <property type="entry name" value="Ribonuclease H-like"/>
    <property type="match status" value="1"/>
</dbReference>
<dbReference type="EMBL" id="ML769398">
    <property type="protein sequence ID" value="KAE9406955.1"/>
    <property type="molecule type" value="Genomic_DNA"/>
</dbReference>
<dbReference type="GO" id="GO:0003676">
    <property type="term" value="F:nucleic acid binding"/>
    <property type="evidence" value="ECO:0007669"/>
    <property type="project" value="InterPro"/>
</dbReference>
<dbReference type="Gene3D" id="3.30.420.10">
    <property type="entry name" value="Ribonuclease H-like superfamily/Ribonuclease H"/>
    <property type="match status" value="1"/>
</dbReference>
<gene>
    <name evidence="3" type="ORF">BT96DRAFT_794010</name>
</gene>
<organism evidence="3 4">
    <name type="scientific">Gymnopus androsaceus JB14</name>
    <dbReference type="NCBI Taxonomy" id="1447944"/>
    <lineage>
        <taxon>Eukaryota</taxon>
        <taxon>Fungi</taxon>
        <taxon>Dikarya</taxon>
        <taxon>Basidiomycota</taxon>
        <taxon>Agaricomycotina</taxon>
        <taxon>Agaricomycetes</taxon>
        <taxon>Agaricomycetidae</taxon>
        <taxon>Agaricales</taxon>
        <taxon>Marasmiineae</taxon>
        <taxon>Omphalotaceae</taxon>
        <taxon>Gymnopus</taxon>
    </lineage>
</organism>
<evidence type="ECO:0000313" key="3">
    <source>
        <dbReference type="EMBL" id="KAE9406955.1"/>
    </source>
</evidence>
<dbReference type="InterPro" id="IPR012337">
    <property type="entry name" value="RNaseH-like_sf"/>
</dbReference>
<dbReference type="InterPro" id="IPR002156">
    <property type="entry name" value="RNaseH_domain"/>
</dbReference>
<name>A0A6A4IDW4_9AGAR</name>
<dbReference type="OrthoDB" id="3265515at2759"/>
<feature type="non-terminal residue" evidence="3">
    <location>
        <position position="83"/>
    </location>
</feature>
<dbReference type="PROSITE" id="PS50879">
    <property type="entry name" value="RNASE_H_1"/>
    <property type="match status" value="1"/>
</dbReference>
<evidence type="ECO:0000259" key="2">
    <source>
        <dbReference type="PROSITE" id="PS50879"/>
    </source>
</evidence>
<feature type="region of interest" description="Disordered" evidence="1">
    <location>
        <begin position="1"/>
        <end position="51"/>
    </location>
</feature>
<evidence type="ECO:0000313" key="4">
    <source>
        <dbReference type="Proteomes" id="UP000799118"/>
    </source>
</evidence>
<dbReference type="Proteomes" id="UP000799118">
    <property type="component" value="Unassembled WGS sequence"/>
</dbReference>
<reference evidence="3" key="1">
    <citation type="journal article" date="2019" name="Environ. Microbiol.">
        <title>Fungal ecological strategies reflected in gene transcription - a case study of two litter decomposers.</title>
        <authorList>
            <person name="Barbi F."/>
            <person name="Kohler A."/>
            <person name="Barry K."/>
            <person name="Baskaran P."/>
            <person name="Daum C."/>
            <person name="Fauchery L."/>
            <person name="Ihrmark K."/>
            <person name="Kuo A."/>
            <person name="LaButti K."/>
            <person name="Lipzen A."/>
            <person name="Morin E."/>
            <person name="Grigoriev I.V."/>
            <person name="Henrissat B."/>
            <person name="Lindahl B."/>
            <person name="Martin F."/>
        </authorList>
    </citation>
    <scope>NUCLEOTIDE SEQUENCE</scope>
    <source>
        <strain evidence="3">JB14</strain>
    </source>
</reference>
<sequence>KVVLSWVPGHMGYPGNERADAEAKKAAASTTQSSPNHKLPSQLHKPLPRSRTSVVRTFKRELERRHADGWKESPRYAKFRGID</sequence>
<protein>
    <recommendedName>
        <fullName evidence="2">RNase H type-1 domain-containing protein</fullName>
    </recommendedName>
</protein>
<dbReference type="GO" id="GO:0004523">
    <property type="term" value="F:RNA-DNA hybrid ribonuclease activity"/>
    <property type="evidence" value="ECO:0007669"/>
    <property type="project" value="InterPro"/>
</dbReference>